<accession>K9ZMR1</accession>
<dbReference type="InterPro" id="IPR004155">
    <property type="entry name" value="PBS_lyase_HEAT"/>
</dbReference>
<dbReference type="InterPro" id="IPR036366">
    <property type="entry name" value="PGBDSf"/>
</dbReference>
<dbReference type="Proteomes" id="UP000010474">
    <property type="component" value="Chromosome"/>
</dbReference>
<dbReference type="eggNOG" id="COG1413">
    <property type="taxonomic scope" value="Bacteria"/>
</dbReference>
<dbReference type="OrthoDB" id="581048at2"/>
<dbReference type="KEGG" id="acy:Anacy_5157"/>
<keyword evidence="2" id="KW-0042">Antenna complex</keyword>
<dbReference type="SUPFAM" id="SSF47090">
    <property type="entry name" value="PGBD-like"/>
    <property type="match status" value="1"/>
</dbReference>
<dbReference type="InterPro" id="IPR036365">
    <property type="entry name" value="PGBD-like_sf"/>
</dbReference>
<protein>
    <submittedName>
        <fullName evidence="7">Peptidoglycan-binding domain 1 protein</fullName>
    </submittedName>
</protein>
<dbReference type="eggNOG" id="COG3409">
    <property type="taxonomic scope" value="Bacteria"/>
</dbReference>
<dbReference type="RefSeq" id="WP_015217106.1">
    <property type="nucleotide sequence ID" value="NC_019771.1"/>
</dbReference>
<proteinExistence type="inferred from homology"/>
<dbReference type="SUPFAM" id="SSF48371">
    <property type="entry name" value="ARM repeat"/>
    <property type="match status" value="1"/>
</dbReference>
<dbReference type="Pfam" id="PF03130">
    <property type="entry name" value="HEAT_PBS"/>
    <property type="match status" value="1"/>
</dbReference>
<evidence type="ECO:0000313" key="8">
    <source>
        <dbReference type="Proteomes" id="UP000010474"/>
    </source>
</evidence>
<dbReference type="EMBL" id="CP003659">
    <property type="protein sequence ID" value="AFZ60491.1"/>
    <property type="molecule type" value="Genomic_DNA"/>
</dbReference>
<dbReference type="Gene3D" id="1.25.10.10">
    <property type="entry name" value="Leucine-rich Repeat Variant"/>
    <property type="match status" value="1"/>
</dbReference>
<dbReference type="HOGENOM" id="CLU_042015_0_0_3"/>
<dbReference type="Gene3D" id="1.10.101.10">
    <property type="entry name" value="PGBD-like superfamily/PGBD"/>
    <property type="match status" value="1"/>
</dbReference>
<comment type="similarity">
    <text evidence="1">Belongs to the CpcE/RpcE/PecE family.</text>
</comment>
<evidence type="ECO:0000256" key="1">
    <source>
        <dbReference type="ARBA" id="ARBA00009299"/>
    </source>
</evidence>
<organism evidence="7 8">
    <name type="scientific">Anabaena cylindrica (strain ATCC 27899 / PCC 7122)</name>
    <dbReference type="NCBI Taxonomy" id="272123"/>
    <lineage>
        <taxon>Bacteria</taxon>
        <taxon>Bacillati</taxon>
        <taxon>Cyanobacteriota</taxon>
        <taxon>Cyanophyceae</taxon>
        <taxon>Nostocales</taxon>
        <taxon>Nostocaceae</taxon>
        <taxon>Anabaena</taxon>
    </lineage>
</organism>
<dbReference type="Pfam" id="PF01471">
    <property type="entry name" value="PG_binding_1"/>
    <property type="match status" value="1"/>
</dbReference>
<dbReference type="InterPro" id="IPR011989">
    <property type="entry name" value="ARM-like"/>
</dbReference>
<dbReference type="InterPro" id="IPR016024">
    <property type="entry name" value="ARM-type_fold"/>
</dbReference>
<name>K9ZMR1_ANACC</name>
<dbReference type="GO" id="GO:0016829">
    <property type="term" value="F:lyase activity"/>
    <property type="evidence" value="ECO:0007669"/>
    <property type="project" value="UniProtKB-KW"/>
</dbReference>
<keyword evidence="5" id="KW-0812">Transmembrane</keyword>
<feature type="domain" description="Peptidoglycan binding-like" evidence="6">
    <location>
        <begin position="67"/>
        <end position="123"/>
    </location>
</feature>
<keyword evidence="5" id="KW-1133">Transmembrane helix</keyword>
<gene>
    <name evidence="7" type="ordered locus">Anacy_5157</name>
</gene>
<dbReference type="PANTHER" id="PTHR12697">
    <property type="entry name" value="PBS LYASE HEAT-LIKE PROTEIN"/>
    <property type="match status" value="1"/>
</dbReference>
<evidence type="ECO:0000256" key="4">
    <source>
        <dbReference type="ARBA" id="ARBA00023239"/>
    </source>
</evidence>
<feature type="transmembrane region" description="Helical" evidence="5">
    <location>
        <begin position="21"/>
        <end position="43"/>
    </location>
</feature>
<reference evidence="8" key="1">
    <citation type="journal article" date="2013" name="Proc. Natl. Acad. Sci. U.S.A.">
        <title>Improving the coverage of the cyanobacterial phylum using diversity-driven genome sequencing.</title>
        <authorList>
            <person name="Shih P.M."/>
            <person name="Wu D."/>
            <person name="Latifi A."/>
            <person name="Axen S.D."/>
            <person name="Fewer D.P."/>
            <person name="Talla E."/>
            <person name="Calteau A."/>
            <person name="Cai F."/>
            <person name="Tandeau de Marsac N."/>
            <person name="Rippka R."/>
            <person name="Herdman M."/>
            <person name="Sivonen K."/>
            <person name="Coursin T."/>
            <person name="Laurent T."/>
            <person name="Goodwin L."/>
            <person name="Nolan M."/>
            <person name="Davenport K.W."/>
            <person name="Han C.S."/>
            <person name="Rubin E.M."/>
            <person name="Eisen J.A."/>
            <person name="Woyke T."/>
            <person name="Gugger M."/>
            <person name="Kerfeld C.A."/>
        </authorList>
    </citation>
    <scope>NUCLEOTIDE SEQUENCE [LARGE SCALE GENOMIC DNA]</scope>
    <source>
        <strain evidence="8">ATCC 27899 / PCC 7122</strain>
    </source>
</reference>
<dbReference type="AlphaFoldDB" id="K9ZMR1"/>
<dbReference type="GO" id="GO:0030089">
    <property type="term" value="C:phycobilisome"/>
    <property type="evidence" value="ECO:0007669"/>
    <property type="project" value="UniProtKB-KW"/>
</dbReference>
<evidence type="ECO:0000256" key="2">
    <source>
        <dbReference type="ARBA" id="ARBA00022549"/>
    </source>
</evidence>
<keyword evidence="3" id="KW-0605">Phycobilisome</keyword>
<keyword evidence="5" id="KW-0472">Membrane</keyword>
<dbReference type="InterPro" id="IPR002477">
    <property type="entry name" value="Peptidoglycan-bd-like"/>
</dbReference>
<dbReference type="STRING" id="272123.Anacy_5157"/>
<evidence type="ECO:0000256" key="5">
    <source>
        <dbReference type="SAM" id="Phobius"/>
    </source>
</evidence>
<dbReference type="PATRIC" id="fig|272123.3.peg.5599"/>
<evidence type="ECO:0000256" key="3">
    <source>
        <dbReference type="ARBA" id="ARBA00022738"/>
    </source>
</evidence>
<sequence length="385" mass="42662">MREIKKQENQVSSKQETEENKCLQLPIPHFILVFISCFCLGLYPNRSMAARPNLVPFQPTILNPGMTGSEVQVLQVQLKALGYYNDWIDGQYGLSTQNAVAKFQKAGVLKRKDGIADLTTQNSLKTALLGQNKCTTAPVSAPIPKANTTSPPSQINLIWWSLLGSGILGSVGAFVYLIKRVDKIQYSAISESQKLLSPSVQDHPKFFLSPAQTPPVSSSIASSIELLQPNASAMVAKLNIFDELIKELRVDDPNQRRKAIWNLGQQGDSRAIKPLVDLMIDADSQQYGLILSALAEIGSRTLKPLNRALVISLQNESPQVRKNAIRDLLRIYDMMGQMSQVLCHALEDPDPEVQATARYAFTKINRVGKIPESQIFTDMNTEEQN</sequence>
<evidence type="ECO:0000313" key="7">
    <source>
        <dbReference type="EMBL" id="AFZ60491.1"/>
    </source>
</evidence>
<keyword evidence="4" id="KW-0456">Lyase</keyword>
<dbReference type="GO" id="GO:0016491">
    <property type="term" value="F:oxidoreductase activity"/>
    <property type="evidence" value="ECO:0007669"/>
    <property type="project" value="TreeGrafter"/>
</dbReference>
<keyword evidence="8" id="KW-1185">Reference proteome</keyword>
<evidence type="ECO:0000259" key="6">
    <source>
        <dbReference type="Pfam" id="PF01471"/>
    </source>
</evidence>
<dbReference type="PANTHER" id="PTHR12697:SF5">
    <property type="entry name" value="DEOXYHYPUSINE HYDROXYLASE"/>
    <property type="match status" value="1"/>
</dbReference>
<feature type="transmembrane region" description="Helical" evidence="5">
    <location>
        <begin position="157"/>
        <end position="178"/>
    </location>
</feature>